<evidence type="ECO:0000256" key="1">
    <source>
        <dbReference type="SAM" id="Phobius"/>
    </source>
</evidence>
<dbReference type="RefSeq" id="WP_139623516.1">
    <property type="nucleotide sequence ID" value="NZ_VDMP01000025.1"/>
</dbReference>
<dbReference type="OrthoDB" id="3786048at2"/>
<keyword evidence="1" id="KW-1133">Transmembrane helix</keyword>
<reference evidence="2 3" key="1">
    <citation type="journal article" date="2016" name="Int. J. Syst. Evol. Microbiol.">
        <title>Nocardioides albidus sp. nov., an actinobacterium isolated from garden soil.</title>
        <authorList>
            <person name="Singh H."/>
            <person name="Du J."/>
            <person name="Trinh H."/>
            <person name="Won K."/>
            <person name="Yang J.E."/>
            <person name="Yin C."/>
            <person name="Kook M."/>
            <person name="Yi T.H."/>
        </authorList>
    </citation>
    <scope>NUCLEOTIDE SEQUENCE [LARGE SCALE GENOMIC DNA]</scope>
    <source>
        <strain evidence="2 3">CCTCC AB 2015297</strain>
    </source>
</reference>
<gene>
    <name evidence="2" type="ORF">FHP29_14155</name>
</gene>
<dbReference type="EMBL" id="VDMP01000025">
    <property type="protein sequence ID" value="TNM38402.1"/>
    <property type="molecule type" value="Genomic_DNA"/>
</dbReference>
<comment type="caution">
    <text evidence="2">The sequence shown here is derived from an EMBL/GenBank/DDBJ whole genome shotgun (WGS) entry which is preliminary data.</text>
</comment>
<protein>
    <submittedName>
        <fullName evidence="2">Uncharacterized protein</fullName>
    </submittedName>
</protein>
<proteinExistence type="predicted"/>
<name>A0A5C4VR72_9ACTN</name>
<evidence type="ECO:0000313" key="2">
    <source>
        <dbReference type="EMBL" id="TNM38402.1"/>
    </source>
</evidence>
<feature type="transmembrane region" description="Helical" evidence="1">
    <location>
        <begin position="117"/>
        <end position="136"/>
    </location>
</feature>
<accession>A0A5C4VR72</accession>
<keyword evidence="1" id="KW-0472">Membrane</keyword>
<dbReference type="AlphaFoldDB" id="A0A5C4VR72"/>
<keyword evidence="1" id="KW-0812">Transmembrane</keyword>
<organism evidence="2 3">
    <name type="scientific">Nocardioides albidus</name>
    <dbReference type="NCBI Taxonomy" id="1517589"/>
    <lineage>
        <taxon>Bacteria</taxon>
        <taxon>Bacillati</taxon>
        <taxon>Actinomycetota</taxon>
        <taxon>Actinomycetes</taxon>
        <taxon>Propionibacteriales</taxon>
        <taxon>Nocardioidaceae</taxon>
        <taxon>Nocardioides</taxon>
    </lineage>
</organism>
<feature type="transmembrane region" description="Helical" evidence="1">
    <location>
        <begin position="84"/>
        <end position="105"/>
    </location>
</feature>
<evidence type="ECO:0000313" key="3">
    <source>
        <dbReference type="Proteomes" id="UP000313231"/>
    </source>
</evidence>
<keyword evidence="3" id="KW-1185">Reference proteome</keyword>
<sequence length="179" mass="18741">MRPLHWIALGLAVAVFTTAPDDRVDVAEVLGSLLVLVGWIRLSKAVPDLPLRLTLGYLAVLTVVVAAALSAPAARAWLDDADPAVVWASSVPALGFQAALCHAMGTRARGARVRSGWWWFVAEAAILVALVASVLYDGAGWRWLYGVGTVGLVGVLLVILLGALQGSAPWAGAPEDART</sequence>
<dbReference type="Proteomes" id="UP000313231">
    <property type="component" value="Unassembled WGS sequence"/>
</dbReference>
<feature type="transmembrane region" description="Helical" evidence="1">
    <location>
        <begin position="55"/>
        <end position="78"/>
    </location>
</feature>
<feature type="transmembrane region" description="Helical" evidence="1">
    <location>
        <begin position="142"/>
        <end position="164"/>
    </location>
</feature>